<comment type="subunit">
    <text evidence="3">Homodimer.</text>
</comment>
<dbReference type="GO" id="GO:0016020">
    <property type="term" value="C:membrane"/>
    <property type="evidence" value="ECO:0007669"/>
    <property type="project" value="UniProtKB-SubCell"/>
</dbReference>
<accession>A0A2U9CR36</accession>
<dbReference type="FunFam" id="1.20.120.1770:FF:000001">
    <property type="entry name" value="Cytochrome b reductase 1"/>
    <property type="match status" value="1"/>
</dbReference>
<keyword evidence="11" id="KW-0418">Kinase</keyword>
<dbReference type="InterPro" id="IPR006593">
    <property type="entry name" value="Cyt_b561/ferric_Rdtase_TM"/>
</dbReference>
<comment type="subcellular location">
    <subcellularLocation>
        <location evidence="2">Membrane</location>
        <topology evidence="2">Multi-pass membrane protein</topology>
    </subcellularLocation>
</comment>
<dbReference type="InterPro" id="IPR000719">
    <property type="entry name" value="Prot_kinase_dom"/>
</dbReference>
<dbReference type="InterPro" id="IPR017441">
    <property type="entry name" value="Protein_kinase_ATP_BS"/>
</dbReference>
<dbReference type="PROSITE" id="PS00108">
    <property type="entry name" value="PROTEIN_KINASE_ST"/>
    <property type="match status" value="1"/>
</dbReference>
<evidence type="ECO:0000256" key="11">
    <source>
        <dbReference type="ARBA" id="ARBA00022777"/>
    </source>
</evidence>
<dbReference type="SUPFAM" id="SSF56112">
    <property type="entry name" value="Protein kinase-like (PK-like)"/>
    <property type="match status" value="1"/>
</dbReference>
<dbReference type="EMBL" id="CP026261">
    <property type="protein sequence ID" value="AWP18390.1"/>
    <property type="molecule type" value="Genomic_DNA"/>
</dbReference>
<keyword evidence="17 21" id="KW-0472">Membrane</keyword>
<evidence type="ECO:0000256" key="6">
    <source>
        <dbReference type="ARBA" id="ARBA00022617"/>
    </source>
</evidence>
<evidence type="ECO:0000256" key="14">
    <source>
        <dbReference type="ARBA" id="ARBA00022982"/>
    </source>
</evidence>
<evidence type="ECO:0000256" key="7">
    <source>
        <dbReference type="ARBA" id="ARBA00022679"/>
    </source>
</evidence>
<feature type="compositionally biased region" description="Basic and acidic residues" evidence="20">
    <location>
        <begin position="635"/>
        <end position="647"/>
    </location>
</feature>
<name>A0A2U9CR36_SCOMX</name>
<evidence type="ECO:0000256" key="19">
    <source>
        <dbReference type="PROSITE-ProRule" id="PRU10141"/>
    </source>
</evidence>
<feature type="binding site" evidence="19">
    <location>
        <position position="220"/>
    </location>
    <ligand>
        <name>ATP</name>
        <dbReference type="ChEBI" id="CHEBI:30616"/>
    </ligand>
</feature>
<evidence type="ECO:0000256" key="21">
    <source>
        <dbReference type="SAM" id="Phobius"/>
    </source>
</evidence>
<comment type="cofactor">
    <cofactor evidence="1">
        <name>heme b</name>
        <dbReference type="ChEBI" id="CHEBI:60344"/>
    </cofactor>
</comment>
<dbReference type="PROSITE" id="PS50939">
    <property type="entry name" value="CYTOCHROME_B561"/>
    <property type="match status" value="1"/>
</dbReference>
<feature type="transmembrane region" description="Helical" evidence="21">
    <location>
        <begin position="73"/>
        <end position="95"/>
    </location>
</feature>
<evidence type="ECO:0000256" key="1">
    <source>
        <dbReference type="ARBA" id="ARBA00001970"/>
    </source>
</evidence>
<reference evidence="24 25" key="1">
    <citation type="submission" date="2017-12" db="EMBL/GenBank/DDBJ databases">
        <title>Integrating genomic resources of turbot (Scophthalmus maximus) in depth evaluation of genetic and physical mapping variation across individuals.</title>
        <authorList>
            <person name="Martinez P."/>
        </authorList>
    </citation>
    <scope>NUCLEOTIDE SEQUENCE [LARGE SCALE GENOMIC DNA]</scope>
</reference>
<evidence type="ECO:0000256" key="17">
    <source>
        <dbReference type="ARBA" id="ARBA00023136"/>
    </source>
</evidence>
<keyword evidence="12 19" id="KW-0067">ATP-binding</keyword>
<dbReference type="SMART" id="SM00665">
    <property type="entry name" value="B561"/>
    <property type="match status" value="1"/>
</dbReference>
<dbReference type="Proteomes" id="UP000246464">
    <property type="component" value="Chromosome 19"/>
</dbReference>
<keyword evidence="15 21" id="KW-1133">Transmembrane helix</keyword>
<evidence type="ECO:0000256" key="4">
    <source>
        <dbReference type="ARBA" id="ARBA00022448"/>
    </source>
</evidence>
<evidence type="ECO:0000256" key="2">
    <source>
        <dbReference type="ARBA" id="ARBA00004141"/>
    </source>
</evidence>
<evidence type="ECO:0000256" key="20">
    <source>
        <dbReference type="SAM" id="MobiDB-lite"/>
    </source>
</evidence>
<evidence type="ECO:0000256" key="8">
    <source>
        <dbReference type="ARBA" id="ARBA00022692"/>
    </source>
</evidence>
<dbReference type="Pfam" id="PF03188">
    <property type="entry name" value="Cytochrom_B561"/>
    <property type="match status" value="1"/>
</dbReference>
<keyword evidence="9" id="KW-0479">Metal-binding</keyword>
<evidence type="ECO:0000256" key="15">
    <source>
        <dbReference type="ARBA" id="ARBA00022989"/>
    </source>
</evidence>
<keyword evidence="13" id="KW-1278">Translocase</keyword>
<keyword evidence="14" id="KW-0249">Electron transport</keyword>
<dbReference type="GO" id="GO:0005634">
    <property type="term" value="C:nucleus"/>
    <property type="evidence" value="ECO:0007669"/>
    <property type="project" value="TreeGrafter"/>
</dbReference>
<evidence type="ECO:0000256" key="5">
    <source>
        <dbReference type="ARBA" id="ARBA00022527"/>
    </source>
</evidence>
<dbReference type="PROSITE" id="PS00107">
    <property type="entry name" value="PROTEIN_KINASE_ATP"/>
    <property type="match status" value="1"/>
</dbReference>
<keyword evidence="5" id="KW-0723">Serine/threonine-protein kinase</keyword>
<organism evidence="24 25">
    <name type="scientific">Scophthalmus maximus</name>
    <name type="common">Turbot</name>
    <name type="synonym">Psetta maxima</name>
    <dbReference type="NCBI Taxonomy" id="52904"/>
    <lineage>
        <taxon>Eukaryota</taxon>
        <taxon>Metazoa</taxon>
        <taxon>Chordata</taxon>
        <taxon>Craniata</taxon>
        <taxon>Vertebrata</taxon>
        <taxon>Euteleostomi</taxon>
        <taxon>Actinopterygii</taxon>
        <taxon>Neopterygii</taxon>
        <taxon>Teleostei</taxon>
        <taxon>Neoteleostei</taxon>
        <taxon>Acanthomorphata</taxon>
        <taxon>Carangaria</taxon>
        <taxon>Pleuronectiformes</taxon>
        <taxon>Pleuronectoidei</taxon>
        <taxon>Scophthalmidae</taxon>
        <taxon>Scophthalmus</taxon>
    </lineage>
</organism>
<keyword evidence="16" id="KW-0408">Iron</keyword>
<keyword evidence="7" id="KW-0808">Transferase</keyword>
<comment type="catalytic activity">
    <reaction evidence="18">
        <text>Fe(3+)(out) + L-ascorbate(in) = monodehydro-L-ascorbate radical(in) + Fe(2+)(out) + H(+)</text>
        <dbReference type="Rhea" id="RHEA:30403"/>
        <dbReference type="ChEBI" id="CHEBI:15378"/>
        <dbReference type="ChEBI" id="CHEBI:29033"/>
        <dbReference type="ChEBI" id="CHEBI:29034"/>
        <dbReference type="ChEBI" id="CHEBI:38290"/>
        <dbReference type="ChEBI" id="CHEBI:59513"/>
        <dbReference type="EC" id="7.2.1.3"/>
    </reaction>
    <physiologicalReaction direction="left-to-right" evidence="18">
        <dbReference type="Rhea" id="RHEA:30404"/>
    </physiologicalReaction>
</comment>
<evidence type="ECO:0000256" key="18">
    <source>
        <dbReference type="ARBA" id="ARBA00048457"/>
    </source>
</evidence>
<dbReference type="GO" id="GO:0005524">
    <property type="term" value="F:ATP binding"/>
    <property type="evidence" value="ECO:0007669"/>
    <property type="project" value="UniProtKB-UniRule"/>
</dbReference>
<dbReference type="GO" id="GO:0004674">
    <property type="term" value="F:protein serine/threonine kinase activity"/>
    <property type="evidence" value="ECO:0007669"/>
    <property type="project" value="UniProtKB-KW"/>
</dbReference>
<proteinExistence type="predicted"/>
<evidence type="ECO:0000259" key="22">
    <source>
        <dbReference type="PROSITE" id="PS50011"/>
    </source>
</evidence>
<dbReference type="Pfam" id="PF00069">
    <property type="entry name" value="Pkinase"/>
    <property type="match status" value="1"/>
</dbReference>
<evidence type="ECO:0000256" key="10">
    <source>
        <dbReference type="ARBA" id="ARBA00022741"/>
    </source>
</evidence>
<dbReference type="Gene3D" id="1.20.120.1770">
    <property type="match status" value="1"/>
</dbReference>
<dbReference type="GO" id="GO:0005737">
    <property type="term" value="C:cytoplasm"/>
    <property type="evidence" value="ECO:0007669"/>
    <property type="project" value="TreeGrafter"/>
</dbReference>
<dbReference type="GO" id="GO:0140571">
    <property type="term" value="F:transmembrane ascorbate ferrireductase activity"/>
    <property type="evidence" value="ECO:0007669"/>
    <property type="project" value="UniProtKB-EC"/>
</dbReference>
<sequence length="647" mass="72057">MLHGIIHLLALILSIIGVVAVFDFHRAAKIPDMYSLHSWCGMITLVLFCLQWVMGLMFFLLPVASSWLRAMYLPIHMFCGLVLLVMAIGSSLLGITEKLLFSIMPTYSQFAPEGVLANVLGIMLVCFGVLLGYLVTKEEYRRPPNPEEESLSVHFKTLTEGGCEVSAFTMAEMQSLAIPIGDVISSGTSDYMVQRSLGSGSFAVVTECLKMETNQMVAVKMFRYQKCNEDAKEEVTIHRKMNEYNLNRWNIIAFMDSFIFNGHYCLEFEKLDLSLYAFTKSLFAPLELEEICPIVQQLATAALFLEKVGIVHADLKPENIMLVDRLQKPLRVKVIDFGLAFVDPESCRGSALQSMWYRAPEVLLGARINRAIDIWSLGCIAAEMLLGDPLFPGSNNHDMVSGPQRFTSTRNKQVNFGLDVSVRMLKTDPAERITASEILQHPFVTMGHSADTFGSGPHVPSRAGQANSCRGRRSDNAEEPATLRTSPTDEASDIDADRSISDRRSAVDRLSCLSSTISKDTGQRKKRQWDTEDDTNLDTSRAKGRRSERLAAMSAEAGGRARPAASRQHKQKRAGADPSTTSDDKSTRAKINLEKAMARSAKIILKDSKLARSRWTQVGHLGRRRRPDDEASGFVEKRRSRGLERDA</sequence>
<feature type="region of interest" description="Disordered" evidence="20">
    <location>
        <begin position="449"/>
        <end position="506"/>
    </location>
</feature>
<dbReference type="InterPro" id="IPR050494">
    <property type="entry name" value="Ser_Thr_dual-spec_kinase"/>
</dbReference>
<feature type="transmembrane region" description="Helical" evidence="21">
    <location>
        <begin position="36"/>
        <end position="61"/>
    </location>
</feature>
<dbReference type="AlphaFoldDB" id="A0A2U9CR36"/>
<evidence type="ECO:0000256" key="12">
    <source>
        <dbReference type="ARBA" id="ARBA00022840"/>
    </source>
</evidence>
<dbReference type="Gene3D" id="3.30.200.20">
    <property type="entry name" value="Phosphorylase Kinase, domain 1"/>
    <property type="match status" value="1"/>
</dbReference>
<keyword evidence="10 19" id="KW-0547">Nucleotide-binding</keyword>
<feature type="domain" description="Protein kinase" evidence="22">
    <location>
        <begin position="191"/>
        <end position="444"/>
    </location>
</feature>
<keyword evidence="25" id="KW-1185">Reference proteome</keyword>
<dbReference type="GO" id="GO:0046872">
    <property type="term" value="F:metal ion binding"/>
    <property type="evidence" value="ECO:0007669"/>
    <property type="project" value="UniProtKB-KW"/>
</dbReference>
<dbReference type="PANTHER" id="PTHR24058:SF17">
    <property type="entry name" value="HOMEODOMAIN INTERACTING PROTEIN KINASE, ISOFORM D"/>
    <property type="match status" value="1"/>
</dbReference>
<feature type="compositionally biased region" description="Basic and acidic residues" evidence="20">
    <location>
        <begin position="495"/>
        <end position="506"/>
    </location>
</feature>
<dbReference type="PANTHER" id="PTHR24058">
    <property type="entry name" value="DUAL SPECIFICITY PROTEIN KINASE"/>
    <property type="match status" value="1"/>
</dbReference>
<dbReference type="STRING" id="52904.ENSSMAP00000028264"/>
<dbReference type="GO" id="GO:0004713">
    <property type="term" value="F:protein tyrosine kinase activity"/>
    <property type="evidence" value="ECO:0007669"/>
    <property type="project" value="TreeGrafter"/>
</dbReference>
<evidence type="ECO:0000259" key="23">
    <source>
        <dbReference type="PROSITE" id="PS50939"/>
    </source>
</evidence>
<feature type="transmembrane region" description="Helical" evidence="21">
    <location>
        <begin position="115"/>
        <end position="135"/>
    </location>
</feature>
<evidence type="ECO:0000256" key="3">
    <source>
        <dbReference type="ARBA" id="ARBA00011738"/>
    </source>
</evidence>
<dbReference type="InterPro" id="IPR008271">
    <property type="entry name" value="Ser/Thr_kinase_AS"/>
</dbReference>
<evidence type="ECO:0000313" key="25">
    <source>
        <dbReference type="Proteomes" id="UP000246464"/>
    </source>
</evidence>
<keyword evidence="4" id="KW-0813">Transport</keyword>
<keyword evidence="8 21" id="KW-0812">Transmembrane</keyword>
<feature type="region of interest" description="Disordered" evidence="20">
    <location>
        <begin position="518"/>
        <end position="588"/>
    </location>
</feature>
<evidence type="ECO:0000313" key="24">
    <source>
        <dbReference type="EMBL" id="AWP18390.1"/>
    </source>
</evidence>
<evidence type="ECO:0000256" key="13">
    <source>
        <dbReference type="ARBA" id="ARBA00022967"/>
    </source>
</evidence>
<protein>
    <submittedName>
        <fullName evidence="24">Putative cytochrome b561</fullName>
    </submittedName>
</protein>
<gene>
    <name evidence="24" type="ORF">SMAX5B_006317</name>
</gene>
<dbReference type="SMART" id="SM00220">
    <property type="entry name" value="S_TKc"/>
    <property type="match status" value="1"/>
</dbReference>
<evidence type="ECO:0000256" key="16">
    <source>
        <dbReference type="ARBA" id="ARBA00023004"/>
    </source>
</evidence>
<feature type="transmembrane region" description="Helical" evidence="21">
    <location>
        <begin position="6"/>
        <end position="24"/>
    </location>
</feature>
<feature type="domain" description="Cytochrome b561" evidence="23">
    <location>
        <begin position="1"/>
        <end position="136"/>
    </location>
</feature>
<feature type="region of interest" description="Disordered" evidence="20">
    <location>
        <begin position="613"/>
        <end position="647"/>
    </location>
</feature>
<evidence type="ECO:0000256" key="9">
    <source>
        <dbReference type="ARBA" id="ARBA00022723"/>
    </source>
</evidence>
<keyword evidence="6" id="KW-0349">Heme</keyword>
<dbReference type="Gene3D" id="1.10.510.10">
    <property type="entry name" value="Transferase(Phosphotransferase) domain 1"/>
    <property type="match status" value="1"/>
</dbReference>
<dbReference type="InterPro" id="IPR011009">
    <property type="entry name" value="Kinase-like_dom_sf"/>
</dbReference>
<dbReference type="PROSITE" id="PS50011">
    <property type="entry name" value="PROTEIN_KINASE_DOM"/>
    <property type="match status" value="1"/>
</dbReference>